<feature type="region of interest" description="Disordered" evidence="1">
    <location>
        <begin position="166"/>
        <end position="185"/>
    </location>
</feature>
<organism evidence="2 3">
    <name type="scientific">Dillenia turbinata</name>
    <dbReference type="NCBI Taxonomy" id="194707"/>
    <lineage>
        <taxon>Eukaryota</taxon>
        <taxon>Viridiplantae</taxon>
        <taxon>Streptophyta</taxon>
        <taxon>Embryophyta</taxon>
        <taxon>Tracheophyta</taxon>
        <taxon>Spermatophyta</taxon>
        <taxon>Magnoliopsida</taxon>
        <taxon>eudicotyledons</taxon>
        <taxon>Gunneridae</taxon>
        <taxon>Pentapetalae</taxon>
        <taxon>Dilleniales</taxon>
        <taxon>Dilleniaceae</taxon>
        <taxon>Dillenia</taxon>
    </lineage>
</organism>
<gene>
    <name evidence="2" type="ORF">RJ641_034374</name>
</gene>
<feature type="region of interest" description="Disordered" evidence="1">
    <location>
        <begin position="1"/>
        <end position="30"/>
    </location>
</feature>
<dbReference type="EMBL" id="JBAMMX010000008">
    <property type="protein sequence ID" value="KAK6934219.1"/>
    <property type="molecule type" value="Genomic_DNA"/>
</dbReference>
<dbReference type="Proteomes" id="UP001370490">
    <property type="component" value="Unassembled WGS sequence"/>
</dbReference>
<name>A0AAN8VM81_9MAGN</name>
<accession>A0AAN8VM81</accession>
<feature type="compositionally biased region" description="Low complexity" evidence="1">
    <location>
        <begin position="19"/>
        <end position="29"/>
    </location>
</feature>
<dbReference type="PANTHER" id="PTHR33785:SF5">
    <property type="entry name" value="SERINE_ARGININE REPETITIVE MATRIX PROTEIN"/>
    <property type="match status" value="1"/>
</dbReference>
<evidence type="ECO:0000313" key="3">
    <source>
        <dbReference type="Proteomes" id="UP001370490"/>
    </source>
</evidence>
<evidence type="ECO:0000313" key="2">
    <source>
        <dbReference type="EMBL" id="KAK6934219.1"/>
    </source>
</evidence>
<reference evidence="2 3" key="1">
    <citation type="submission" date="2023-12" db="EMBL/GenBank/DDBJ databases">
        <title>A high-quality genome assembly for Dillenia turbinata (Dilleniales).</title>
        <authorList>
            <person name="Chanderbali A."/>
        </authorList>
    </citation>
    <scope>NUCLEOTIDE SEQUENCE [LARGE SCALE GENOMIC DNA]</scope>
    <source>
        <strain evidence="2">LSX21</strain>
        <tissue evidence="2">Leaf</tissue>
    </source>
</reference>
<comment type="caution">
    <text evidence="2">The sequence shown here is derived from an EMBL/GenBank/DDBJ whole genome shotgun (WGS) entry which is preliminary data.</text>
</comment>
<feature type="region of interest" description="Disordered" evidence="1">
    <location>
        <begin position="136"/>
        <end position="158"/>
    </location>
</feature>
<dbReference type="PANTHER" id="PTHR33785">
    <property type="entry name" value="OS06G0550800 PROTEIN"/>
    <property type="match status" value="1"/>
</dbReference>
<dbReference type="AlphaFoldDB" id="A0AAN8VM81"/>
<protein>
    <submittedName>
        <fullName evidence="2">Uncharacterized protein</fullName>
    </submittedName>
</protein>
<sequence length="313" mass="35513">MDLPPPNIGDRHHHPFYKSSSPSSGAISSKNQPIDLLEEAWFFGNSLRKKKSIPRCFSDPCPSLGLNRDMLVRDDSSRKNSSSTEDDFGDPLLVAKKEAGEEDAEIVQEKEENPQVITFSPIDHVGFARHGLLRSPSLPPNIGNQKEIHTKNDLPMPRTNLTRRASMNSSEVLPPRQKGFPKHRGRNRADLARMSTGSFNEMRRRFLTQSNTRKSLSDLEFEEVQGFKDLGFTFEKEDLNPSVISILPGLKEKNHDESDEEHRVRRPYLSEAWIEQCTSPPIPSHIENKSVEDMKAQIKFWARAVASNVRAEC</sequence>
<evidence type="ECO:0000256" key="1">
    <source>
        <dbReference type="SAM" id="MobiDB-lite"/>
    </source>
</evidence>
<keyword evidence="3" id="KW-1185">Reference proteome</keyword>
<proteinExistence type="predicted"/>